<feature type="domain" description="Glycosyl hydrolase family 31 C-terminal" evidence="8">
    <location>
        <begin position="589"/>
        <end position="675"/>
    </location>
</feature>
<accession>A0A383RIL1</accession>
<evidence type="ECO:0000259" key="8">
    <source>
        <dbReference type="Pfam" id="PF21365"/>
    </source>
</evidence>
<evidence type="ECO:0000259" key="7">
    <source>
        <dbReference type="Pfam" id="PF17137"/>
    </source>
</evidence>
<dbReference type="Gene3D" id="3.20.20.80">
    <property type="entry name" value="Glycosidases"/>
    <property type="match status" value="1"/>
</dbReference>
<dbReference type="GO" id="GO:0004558">
    <property type="term" value="F:alpha-1,4-glucosidase activity"/>
    <property type="evidence" value="ECO:0007669"/>
    <property type="project" value="UniProtKB-EC"/>
</dbReference>
<evidence type="ECO:0000256" key="4">
    <source>
        <dbReference type="RuleBase" id="RU361185"/>
    </source>
</evidence>
<dbReference type="InterPro" id="IPR017853">
    <property type="entry name" value="GH"/>
</dbReference>
<dbReference type="GO" id="GO:0005975">
    <property type="term" value="P:carbohydrate metabolic process"/>
    <property type="evidence" value="ECO:0007669"/>
    <property type="project" value="InterPro"/>
</dbReference>
<keyword evidence="3 4" id="KW-0326">Glycosidase</keyword>
<evidence type="ECO:0000313" key="9">
    <source>
        <dbReference type="EMBL" id="SYX86432.1"/>
    </source>
</evidence>
<dbReference type="CDD" id="cd14752">
    <property type="entry name" value="GH31_N"/>
    <property type="match status" value="1"/>
</dbReference>
<dbReference type="Proteomes" id="UP000304148">
    <property type="component" value="Chromosome"/>
</dbReference>
<dbReference type="InterPro" id="IPR025887">
    <property type="entry name" value="Glyco_hydro_31_N_dom"/>
</dbReference>
<dbReference type="InterPro" id="IPR030458">
    <property type="entry name" value="Glyco_hydro_31_AS"/>
</dbReference>
<dbReference type="SUPFAM" id="SSF51011">
    <property type="entry name" value="Glycosyl hydrolase domain"/>
    <property type="match status" value="1"/>
</dbReference>
<dbReference type="Gene3D" id="2.60.40.1180">
    <property type="entry name" value="Golgi alpha-mannosidase II"/>
    <property type="match status" value="2"/>
</dbReference>
<comment type="similarity">
    <text evidence="1 4">Belongs to the glycosyl hydrolase 31 family.</text>
</comment>
<dbReference type="InterPro" id="IPR013780">
    <property type="entry name" value="Glyco_hydro_b"/>
</dbReference>
<organism evidence="9 10">
    <name type="scientific">Paenibacillus alvei</name>
    <name type="common">Bacillus alvei</name>
    <dbReference type="NCBI Taxonomy" id="44250"/>
    <lineage>
        <taxon>Bacteria</taxon>
        <taxon>Bacillati</taxon>
        <taxon>Bacillota</taxon>
        <taxon>Bacilli</taxon>
        <taxon>Bacillales</taxon>
        <taxon>Paenibacillaceae</taxon>
        <taxon>Paenibacillus</taxon>
    </lineage>
</organism>
<feature type="domain" description="DUF5110" evidence="7">
    <location>
        <begin position="698"/>
        <end position="763"/>
    </location>
</feature>
<dbReference type="InterPro" id="IPR011013">
    <property type="entry name" value="Gal_mutarotase_sf_dom"/>
</dbReference>
<evidence type="ECO:0000259" key="5">
    <source>
        <dbReference type="Pfam" id="PF01055"/>
    </source>
</evidence>
<dbReference type="EC" id="3.2.1.20" evidence="9"/>
<feature type="domain" description="Glycoside hydrolase family 31 N-terminal" evidence="6">
    <location>
        <begin position="47"/>
        <end position="214"/>
    </location>
</feature>
<proteinExistence type="inferred from homology"/>
<dbReference type="Pfam" id="PF17137">
    <property type="entry name" value="DUF5110"/>
    <property type="match status" value="1"/>
</dbReference>
<evidence type="ECO:0000259" key="6">
    <source>
        <dbReference type="Pfam" id="PF13802"/>
    </source>
</evidence>
<sequence length="816" mass="93211">MQDTSAAIHPDNANEQTHTQTGVQLGAISRVAEQDGSLWLVGKYFNFAITSVGAGVIRIKTYRGHQPDWKTSPAIVNKDSRIPQAMKWSTTEELVSITIGHTLLEVDRQSGAFRISNESQPNVELVSLQRNRESVGDYTAFVALDKDDHIYGLGEKTGFLDKRGERYTMWNSDVYAPHVPEMEALYQSIPFLTVLNQGNSYGLFLDNPGKTVFDMRTFADMAMMQTWTGEFDLYWIEGPSMKDVIIRYGDLTGRMPLPPKWALGYHQSRYSYMDEQEVLNLAHTFREKEIPCDVIHLDIHYMNGYRVFTFDENRFPNPKDMMDQLKELGFHIVPIVDPGVKKDPLYAVYMEGVDNDYYCKTAEGEIYTGPVWPGESAFPDFTESRVRDWWKEKQSFYTDLGIDGIWNDMNEPAIFNETKTMDVNVIHKNEGDRKTHGEIHNLYGMFMSQASYEGLKALLEGKRPFVLTRAGYSGVQRYAAVWTGDNRSFWEHMSMAMPMVLNLGVSGVPFAGPDIGGFAHHTSGELLARWTQMGVFFPYVRNHSAIDMLRQEPWSFGEEIEKICQQYISMRYEWMPYLYHWFYEASTTGLPFMRPLVLEYPTDPEVYNLCDQFLVGDSVIIAPIYRPNTQYRSVYLPEGEWVDYWSGERFAGKQHIHVHAPLEKLPIFVRSGAILLQGPVRQHAGEKAAEEYVAAVAYLQGAGHTSQLEWYEDDGLTFEYENGKWNKMLIQVTETEQSIQLSAEYTTRGYESERDSICFRLIGLASAPKSVGEFGGSVSAEQLAKQASGWSYDAARQELRVKLPESTARIELNVKM</sequence>
<protein>
    <submittedName>
        <fullName evidence="9">Alpha-glucosidase 2</fullName>
        <ecNumber evidence="9">3.2.1.20</ecNumber>
    </submittedName>
</protein>
<dbReference type="InterPro" id="IPR033403">
    <property type="entry name" value="DUF5110"/>
</dbReference>
<evidence type="ECO:0000256" key="3">
    <source>
        <dbReference type="ARBA" id="ARBA00023295"/>
    </source>
</evidence>
<name>A0A383RIL1_PAEAL</name>
<dbReference type="PANTHER" id="PTHR22762">
    <property type="entry name" value="ALPHA-GLUCOSIDASE"/>
    <property type="match status" value="1"/>
</dbReference>
<feature type="domain" description="Glycoside hydrolase family 31 TIM barrel" evidence="5">
    <location>
        <begin position="256"/>
        <end position="580"/>
    </location>
</feature>
<reference evidence="10" key="1">
    <citation type="submission" date="2018-08" db="EMBL/GenBank/DDBJ databases">
        <authorList>
            <person name="Chevrot R."/>
        </authorList>
    </citation>
    <scope>NUCLEOTIDE SEQUENCE [LARGE SCALE GENOMIC DNA]</scope>
</reference>
<dbReference type="InterPro" id="IPR048395">
    <property type="entry name" value="Glyco_hydro_31_C"/>
</dbReference>
<dbReference type="Gene3D" id="2.60.40.1760">
    <property type="entry name" value="glycosyl hydrolase (family 31)"/>
    <property type="match status" value="1"/>
</dbReference>
<dbReference type="Pfam" id="PF01055">
    <property type="entry name" value="Glyco_hydro_31_2nd"/>
    <property type="match status" value="1"/>
</dbReference>
<dbReference type="SUPFAM" id="SSF74650">
    <property type="entry name" value="Galactose mutarotase-like"/>
    <property type="match status" value="1"/>
</dbReference>
<dbReference type="EMBL" id="LS992241">
    <property type="protein sequence ID" value="SYX86432.1"/>
    <property type="molecule type" value="Genomic_DNA"/>
</dbReference>
<dbReference type="RefSeq" id="WP_138188370.1">
    <property type="nucleotide sequence ID" value="NZ_LS992241.1"/>
</dbReference>
<gene>
    <name evidence="9" type="ORF">PBLR_14858</name>
</gene>
<dbReference type="InterPro" id="IPR000322">
    <property type="entry name" value="Glyco_hydro_31_TIM"/>
</dbReference>
<dbReference type="CDD" id="cd06604">
    <property type="entry name" value="GH31_glucosidase_II_MalA"/>
    <property type="match status" value="1"/>
</dbReference>
<evidence type="ECO:0000313" key="10">
    <source>
        <dbReference type="Proteomes" id="UP000304148"/>
    </source>
</evidence>
<dbReference type="Pfam" id="PF21365">
    <property type="entry name" value="Glyco_hydro_31_3rd"/>
    <property type="match status" value="1"/>
</dbReference>
<dbReference type="SUPFAM" id="SSF51445">
    <property type="entry name" value="(Trans)glycosidases"/>
    <property type="match status" value="1"/>
</dbReference>
<dbReference type="GO" id="GO:0030246">
    <property type="term" value="F:carbohydrate binding"/>
    <property type="evidence" value="ECO:0007669"/>
    <property type="project" value="InterPro"/>
</dbReference>
<evidence type="ECO:0000256" key="1">
    <source>
        <dbReference type="ARBA" id="ARBA00007806"/>
    </source>
</evidence>
<evidence type="ECO:0000256" key="2">
    <source>
        <dbReference type="ARBA" id="ARBA00022801"/>
    </source>
</evidence>
<dbReference type="AlphaFoldDB" id="A0A383RIL1"/>
<dbReference type="PROSITE" id="PS00129">
    <property type="entry name" value="GLYCOSYL_HYDROL_F31_1"/>
    <property type="match status" value="1"/>
</dbReference>
<keyword evidence="2 4" id="KW-0378">Hydrolase</keyword>
<dbReference type="Pfam" id="PF13802">
    <property type="entry name" value="Gal_mutarotas_2"/>
    <property type="match status" value="1"/>
</dbReference>
<dbReference type="PANTHER" id="PTHR22762:SF166">
    <property type="entry name" value="ALPHA-GLUCOSIDASE"/>
    <property type="match status" value="1"/>
</dbReference>